<dbReference type="Proteomes" id="UP000028012">
    <property type="component" value="Unassembled WGS sequence"/>
</dbReference>
<comment type="caution">
    <text evidence="1">The sequence shown here is derived from an EMBL/GenBank/DDBJ whole genome shotgun (WGS) entry which is preliminary data.</text>
</comment>
<name>A0A098PUV4_9XANT</name>
<evidence type="ECO:0000313" key="1">
    <source>
        <dbReference type="EMBL" id="KGE50393.1"/>
    </source>
</evidence>
<dbReference type="EMBL" id="JPHD02000143">
    <property type="protein sequence ID" value="KGE50393.1"/>
    <property type="molecule type" value="Genomic_DNA"/>
</dbReference>
<dbReference type="HOGENOM" id="CLU_2144874_0_0_6"/>
<gene>
    <name evidence="1" type="ORF">GW15_0221810</name>
</gene>
<proteinExistence type="predicted"/>
<reference evidence="1 2" key="1">
    <citation type="submission" date="2014-09" db="EMBL/GenBank/DDBJ databases">
        <title>A draft genome sequence for Xanthomonas axonopodis pv. vasculorum NCPPB 900.</title>
        <authorList>
            <person name="Harrison J."/>
            <person name="Studholme D.J."/>
        </authorList>
    </citation>
    <scope>NUCLEOTIDE SEQUENCE [LARGE SCALE GENOMIC DNA]</scope>
    <source>
        <strain evidence="1 2">NCPPB 900</strain>
    </source>
</reference>
<sequence length="112" mass="12202">MSIWAQICEALPVPEEFGTECPYVRFSHVADDGGEGEDLTLEYQEADPASPATIQVSHSEWRLVAGQQRTLPLLSVTLQAESGEPVESESVRRIAASLAAALMQASSFRLIR</sequence>
<evidence type="ECO:0000313" key="2">
    <source>
        <dbReference type="Proteomes" id="UP000028012"/>
    </source>
</evidence>
<dbReference type="RefSeq" id="WP_011345750.1">
    <property type="nucleotide sequence ID" value="NZ_KN173626.1"/>
</dbReference>
<accession>A0A098PUV4</accession>
<organism evidence="1 2">
    <name type="scientific">Xanthomonas axonopodis pv. vasculorum</name>
    <dbReference type="NCBI Taxonomy" id="325777"/>
    <lineage>
        <taxon>Bacteria</taxon>
        <taxon>Pseudomonadati</taxon>
        <taxon>Pseudomonadota</taxon>
        <taxon>Gammaproteobacteria</taxon>
        <taxon>Lysobacterales</taxon>
        <taxon>Lysobacteraceae</taxon>
        <taxon>Xanthomonas</taxon>
    </lineage>
</organism>
<protein>
    <submittedName>
        <fullName evidence="1">Uncharacterized protein</fullName>
    </submittedName>
</protein>
<dbReference type="AlphaFoldDB" id="A0A098PUV4"/>